<dbReference type="KEGG" id="vg:20041719"/>
<gene>
    <name evidence="1" type="ORF">AaV_182</name>
</gene>
<dbReference type="EMBL" id="KJ645900">
    <property type="protein sequence ID" value="AII17228.1"/>
    <property type="molecule type" value="Genomic_DNA"/>
</dbReference>
<organism evidence="1 2">
    <name type="scientific">Aureococcus anophagefferens virus</name>
    <dbReference type="NCBI Taxonomy" id="1474867"/>
    <lineage>
        <taxon>Viruses</taxon>
        <taxon>Varidnaviria</taxon>
        <taxon>Bamfordvirae</taxon>
        <taxon>Nucleocytoviricota</taxon>
        <taxon>Megaviricetes</taxon>
        <taxon>Imitervirales</taxon>
        <taxon>Schizomimiviridae</taxon>
        <taxon>Kratosvirus</taxon>
        <taxon>Kratosvirus quantuckense</taxon>
    </lineage>
</organism>
<accession>A0A076FMQ9</accession>
<sequence length="123" mass="13961">MLNPAKIIEIEDHALTSASSYTHVKSAFRAGYGPSQDQIESDSFVKYGQLTKSRKRVNNESKNHNNIHPLLEIKERNVQNPMNLVEETNYDKWVRGGFPTRSVKKVSRCNIPFPQSNCVGAEQ</sequence>
<keyword evidence="2" id="KW-1185">Reference proteome</keyword>
<name>A0A076FMQ9_9VIRU</name>
<reference evidence="1 2" key="1">
    <citation type="journal article" date="2014" name="Virology">
        <title>Genome of brown tide virus (AaV), the little giant of the Megaviridae, elucidates NCLDV genome expansion and host-virus coevolution.</title>
        <authorList>
            <person name="Moniruzzaman M."/>
            <person name="LeCleir G.R."/>
            <person name="Brown C.M."/>
            <person name="Gobler C.J."/>
            <person name="Bidle K.D."/>
            <person name="Wilson W.H."/>
            <person name="Wilhelm S.W."/>
        </authorList>
    </citation>
    <scope>NUCLEOTIDE SEQUENCE [LARGE SCALE GENOMIC DNA]</scope>
    <source>
        <strain evidence="1">BtV-01</strain>
    </source>
</reference>
<dbReference type="RefSeq" id="YP_009052256.1">
    <property type="nucleotide sequence ID" value="NC_024697.1"/>
</dbReference>
<dbReference type="GeneID" id="20041719"/>
<protein>
    <submittedName>
        <fullName evidence="1">Uncharacterized protein</fullName>
    </submittedName>
</protein>
<evidence type="ECO:0000313" key="1">
    <source>
        <dbReference type="EMBL" id="AII17228.1"/>
    </source>
</evidence>
<dbReference type="Proteomes" id="UP000028667">
    <property type="component" value="Segment"/>
</dbReference>
<proteinExistence type="predicted"/>
<evidence type="ECO:0000313" key="2">
    <source>
        <dbReference type="Proteomes" id="UP000028667"/>
    </source>
</evidence>